<name>A0A383W7R3_TETOB</name>
<dbReference type="GO" id="GO:0006508">
    <property type="term" value="P:proteolysis"/>
    <property type="evidence" value="ECO:0007669"/>
    <property type="project" value="InterPro"/>
</dbReference>
<comment type="catalytic activity">
    <reaction evidence="1">
        <text>All bonds known to be hydrolyzed by this endopeptidase have arginine in P1 and an acidic residue in P4. P6 is often occupied by an acidic residue or by a hydroxy-amino-acid residue, the phosphorylation of which enhances cleavage.</text>
        <dbReference type="EC" id="3.4.22.49"/>
    </reaction>
</comment>
<evidence type="ECO:0000256" key="2">
    <source>
        <dbReference type="ARBA" id="ARBA00012489"/>
    </source>
</evidence>
<feature type="compositionally biased region" description="Low complexity" evidence="5">
    <location>
        <begin position="663"/>
        <end position="680"/>
    </location>
</feature>
<dbReference type="InterPro" id="IPR030397">
    <property type="entry name" value="SEPARIN_core_dom"/>
</dbReference>
<organism evidence="7 8">
    <name type="scientific">Tetradesmus obliquus</name>
    <name type="common">Green alga</name>
    <name type="synonym">Acutodesmus obliquus</name>
    <dbReference type="NCBI Taxonomy" id="3088"/>
    <lineage>
        <taxon>Eukaryota</taxon>
        <taxon>Viridiplantae</taxon>
        <taxon>Chlorophyta</taxon>
        <taxon>core chlorophytes</taxon>
        <taxon>Chlorophyceae</taxon>
        <taxon>CS clade</taxon>
        <taxon>Sphaeropleales</taxon>
        <taxon>Scenedesmaceae</taxon>
        <taxon>Tetradesmus</taxon>
    </lineage>
</organism>
<gene>
    <name evidence="7" type="ORF">BQ4739_LOCUS13938</name>
</gene>
<accession>A0A383W7R3</accession>
<feature type="compositionally biased region" description="Low complexity" evidence="5">
    <location>
        <begin position="2650"/>
        <end position="2661"/>
    </location>
</feature>
<feature type="compositionally biased region" description="Low complexity" evidence="5">
    <location>
        <begin position="750"/>
        <end position="761"/>
    </location>
</feature>
<feature type="region of interest" description="Disordered" evidence="5">
    <location>
        <begin position="661"/>
        <end position="680"/>
    </location>
</feature>
<feature type="region of interest" description="Disordered" evidence="5">
    <location>
        <begin position="425"/>
        <end position="457"/>
    </location>
</feature>
<dbReference type="Pfam" id="PF03568">
    <property type="entry name" value="Separin_C"/>
    <property type="match status" value="2"/>
</dbReference>
<dbReference type="EMBL" id="FNXT01001196">
    <property type="protein sequence ID" value="SZX73685.1"/>
    <property type="molecule type" value="Genomic_DNA"/>
</dbReference>
<dbReference type="STRING" id="3088.A0A383W7R3"/>
<dbReference type="EC" id="3.4.22.49" evidence="2"/>
<evidence type="ECO:0000256" key="5">
    <source>
        <dbReference type="SAM" id="MobiDB-lite"/>
    </source>
</evidence>
<dbReference type="GO" id="GO:0005737">
    <property type="term" value="C:cytoplasm"/>
    <property type="evidence" value="ECO:0007669"/>
    <property type="project" value="TreeGrafter"/>
</dbReference>
<keyword evidence="4" id="KW-0159">Chromosome partition</keyword>
<dbReference type="Proteomes" id="UP000256970">
    <property type="component" value="Unassembled WGS sequence"/>
</dbReference>
<feature type="region of interest" description="Disordered" evidence="5">
    <location>
        <begin position="936"/>
        <end position="968"/>
    </location>
</feature>
<evidence type="ECO:0000256" key="3">
    <source>
        <dbReference type="ARBA" id="ARBA00022801"/>
    </source>
</evidence>
<dbReference type="PROSITE" id="PS51700">
    <property type="entry name" value="SEPARIN"/>
    <property type="match status" value="1"/>
</dbReference>
<feature type="compositionally biased region" description="Basic residues" evidence="5">
    <location>
        <begin position="941"/>
        <end position="953"/>
    </location>
</feature>
<evidence type="ECO:0000256" key="4">
    <source>
        <dbReference type="ARBA" id="ARBA00022829"/>
    </source>
</evidence>
<dbReference type="PANTHER" id="PTHR12792:SF0">
    <property type="entry name" value="SEPARIN"/>
    <property type="match status" value="1"/>
</dbReference>
<feature type="region of interest" description="Disordered" evidence="5">
    <location>
        <begin position="2175"/>
        <end position="2201"/>
    </location>
</feature>
<feature type="region of interest" description="Disordered" evidence="5">
    <location>
        <begin position="750"/>
        <end position="782"/>
    </location>
</feature>
<dbReference type="GO" id="GO:0005634">
    <property type="term" value="C:nucleus"/>
    <property type="evidence" value="ECO:0007669"/>
    <property type="project" value="InterPro"/>
</dbReference>
<proteinExistence type="predicted"/>
<feature type="region of interest" description="Disordered" evidence="5">
    <location>
        <begin position="2223"/>
        <end position="2292"/>
    </location>
</feature>
<dbReference type="GO" id="GO:0072686">
    <property type="term" value="C:mitotic spindle"/>
    <property type="evidence" value="ECO:0007669"/>
    <property type="project" value="TreeGrafter"/>
</dbReference>
<feature type="compositionally biased region" description="Low complexity" evidence="5">
    <location>
        <begin position="441"/>
        <end position="456"/>
    </location>
</feature>
<feature type="compositionally biased region" description="Acidic residues" evidence="5">
    <location>
        <begin position="2223"/>
        <end position="2232"/>
    </location>
</feature>
<sequence length="2725" mass="277627">MKKLLEVFESSLLGSAELRATIASLEQQVEAANGSAGGSKRNDKPWIVPLVKALLAKLGSGQQNEQHEAAALDPLLRLADACFKFCSMHIKQEDYHVLLYSYMKKLSAANQLHAAVQCSQQLLADLHAAAGEQQHSSSKHSSADLLLGAGLNVIICTCKLRRDVLGSLQSINQATEAVLGVLMQKQGKAAAQHADVLCEYLLQLTVMAGKEAGAAAAEAAAARGDLSLLLAHLLAAVTLSSHPSAVQQVIARAAAALPDALKVCCITAVLQAAGSSQAPLVQGMLAVPAAAAVLLMEEVVRSISSSPSATAACIRGLMHRSEQQQEQQQPAGAAAPLVMALLCCCSSNDASIPLSSNELADAAAAAAAVQESFLCRTASPMQDCAVSSGADDLQGLVAQVAGMSLSAAAAAPAAGSSVSSSSTAAAAAAGSRSQGKRKAQPEQQQSEQQQQQPPQQRVADELLIEMSIWCLKQLVDCAPTDGKLAPMHVALTGSLISVLTACSTGASAIPWGCAAKAVVQAAGLLCSLQSRASSSSSGSSSKQSPGSQGQQLLAQLRNAAQQLICSSTDGSGYLSTSELQWLSWHLTHAAIGKESSNARSSSTSSSSSYHWAAPQLLLLAWQCSCSQLHSAKQPSSKEAVAMLQQAYTYVNMVWRSTGGGSSSSGDDCGGDAADAQAPGAAGLQQHTAGVQQVMQASLVAFLQQQDGTAGVLLQDASGQRQLEKLLKAYSKLRCSSSAAAAAACGHASAQASSAGGSSKSSKAGKPRAGKSTKQHQMIQQGQAQAPGMSCLPSALQLVLQHAGNTDGSICSSSSSSSECRSLPVDLLAWQECKALLGVADDPRLPPGAAAAAVEQLLQELCSCDAPSGWDAAVWSAQVQLVKGMVLSCSSSSSNSSSSSTAEDRSVAAAAALTEACQQWLTLLCGLQDTAAAAAPAAAKGSRGRQKAGSRKGSSKVQAAVAAPQGPSTASLAEGAEALQERLGGPAAAPAVAAAAFSHCLLGLLEAAAALDQQNSSSSSAACSAAAEVAAGRDAVRQGMRQDQDAAAGDSYGAAAANSSSMSCEMESDSDDDGSSSAGDACAEEDAAVEELWALAAQHFHISAQLYQLSLQMAGQGASSSSSSSSSLLDVGFSFFSEAAAAAVHAWHFAGLQGWGSCQHAFASTLPALLPLPSEQQQSPMQHVQQLLEAPTAAGGLPWLGLLLAPQQLGLPAGSCGSSGDEVDSKAAVSSRSKKARGKAAAAAGDSSQGCLCQCQMQAERAAINAATQQQQLAATAGPPSDAQQLQQVQLLLASAQAASAAGAAAAALVQAEAALELCKRVVAATASSSSSSSGGRRSVAAAAGLSGSSWLAKPRSSNGLYWHALGLYMSGLLQLSEVHETSGNPEDALRVLKELLKLSSSCHCCCLAAVAQAGISSIHSRMAQPERAAAAADAAAHWLQRYQQRQAVVQREPQQEVQQQQLQGMYAAAAVAQAQAACYTASGQHTDAAQQLSAAVQQLSEALAAQQDSSSCEQQQQPVCMLCWRAAGLQAQLQLQLAHTELQLQGLPAAVQCVQEGLQSSVSCSGGGCKRCSRSAWPTVHAALQLQLLAWRAPALPASQQQGQVLQLVGFGSSSSHSNLQAEFAWAAAEDGSSGEREPGPAAAAEEEEEEAAAAAAKPARGGRGSRKAAAGTAGKSRRTGSSKAAAAAAEQQVQEMPGSAWLAEVLLLLPACAQQPLLLKEACSMLSSRLQAWGAVHSAAALLQLSLGTSIAQQQLLTVASKLAHTQQRSSNLPAAVAGSGVDGNGAATGSLQSDTWQQLQQQLDLQPLLEGMAAAAQSHSSESDLLLQLDTVAERWLQQQLSALLNGTAACSISTAAGSAASSAGASNTSWTLFAPAAPGQTTAAAAAAEATPLDSGLLVCRMMPPATGQTSQLPLLVKLQAPPEHHNSSSTSCSSVQQLLDELASILSDSSANMQDSSSLNTAAQKAKWWQQRLALDARMAALLQQLDKGWLGAWRCLLMQPGQQQVEAAAAAAAAGFVAEYFEFVFEEQPRQLLCQLVSTLLVHLGAASTAELQQAMRDLCQLTQQRVDGLHITKLLAGLSDAHTAVAAAAAAAVTAEETGRGTGAGSTSCGVHSSAGAACKGSRRSSAAAADAENAPPAAAEGEATAPAAAAAAVYMTPAAPKARSRLGMLQASASARKPQSRLKAMQKSGGKAAAAAEDEGISSLAGLMATKLQLAADDEDEDDGDASTVPDGAPGVASKALLPSAAANKHGQSKRASSAAASSRRVRFAEADEQQQEDSVPHAAADASSRCAADVDAYEHLVVPQSLARHAVRRSRLAGLPDSLKAAAPAAAGSNARKAVAFAAAAAAAAPGSDSEGESAEFAAAGAACSSMRTPAKSRLSAAGSTGICAAASGAAQQQQQQQQHGAWVPSVLLLLDGQVQQLPWESCDGLRQQNMYRCPSLTVAVAAATRYMASAAAPSSSSSSSTGCSTHLAPQQQQQQQQQQQGSVVSLPLACGYFLLNPDGDLQATQETFQGWLQQQLGLQGVAGSRPSTAQLAAALQQHRLFLYFGHGGGEQYVPLASLKRLERCAGGLLMGCSSGRLRQMGLYEPSGAIWGYLLAGCPAAVANLWDVTDRDIDRFAQAVLKQWSGDSAGGSSGGGSAQSSRQAASSSSGKRKPEAGSKQQAGIDVAAACDQGAVSMCGAVAASRQACRLPSLIGAAAVCYGLPAFVRAPSLQ</sequence>
<dbReference type="GO" id="GO:0004197">
    <property type="term" value="F:cysteine-type endopeptidase activity"/>
    <property type="evidence" value="ECO:0007669"/>
    <property type="project" value="InterPro"/>
</dbReference>
<feature type="compositionally biased region" description="Basic residues" evidence="5">
    <location>
        <begin position="762"/>
        <end position="773"/>
    </location>
</feature>
<feature type="region of interest" description="Disordered" evidence="5">
    <location>
        <begin position="2639"/>
        <end position="2671"/>
    </location>
</feature>
<dbReference type="GO" id="GO:0051307">
    <property type="term" value="P:meiotic chromosome separation"/>
    <property type="evidence" value="ECO:0007669"/>
    <property type="project" value="TreeGrafter"/>
</dbReference>
<dbReference type="InterPro" id="IPR005314">
    <property type="entry name" value="Peptidase_C50"/>
</dbReference>
<evidence type="ECO:0000256" key="1">
    <source>
        <dbReference type="ARBA" id="ARBA00000451"/>
    </source>
</evidence>
<feature type="domain" description="Peptidase C50" evidence="6">
    <location>
        <begin position="2501"/>
        <end position="2596"/>
    </location>
</feature>
<keyword evidence="8" id="KW-1185">Reference proteome</keyword>
<dbReference type="PANTHER" id="PTHR12792">
    <property type="entry name" value="EXTRA SPINDLE POLES 1-RELATED"/>
    <property type="match status" value="1"/>
</dbReference>
<feature type="region of interest" description="Disordered" evidence="5">
    <location>
        <begin position="1627"/>
        <end position="1691"/>
    </location>
</feature>
<protein>
    <recommendedName>
        <fullName evidence="2">separase</fullName>
        <ecNumber evidence="2">3.4.22.49</ecNumber>
    </recommendedName>
</protein>
<reference evidence="7 8" key="1">
    <citation type="submission" date="2016-10" db="EMBL/GenBank/DDBJ databases">
        <authorList>
            <person name="Cai Z."/>
        </authorList>
    </citation>
    <scope>NUCLEOTIDE SEQUENCE [LARGE SCALE GENOMIC DNA]</scope>
</reference>
<evidence type="ECO:0000259" key="6">
    <source>
        <dbReference type="PROSITE" id="PS51700"/>
    </source>
</evidence>
<feature type="compositionally biased region" description="Gly residues" evidence="5">
    <location>
        <begin position="2640"/>
        <end position="2649"/>
    </location>
</feature>
<keyword evidence="3" id="KW-0378">Hydrolase</keyword>
<evidence type="ECO:0000313" key="7">
    <source>
        <dbReference type="EMBL" id="SZX73685.1"/>
    </source>
</evidence>
<feature type="region of interest" description="Disordered" evidence="5">
    <location>
        <begin position="2466"/>
        <end position="2491"/>
    </location>
</feature>
<feature type="region of interest" description="Disordered" evidence="5">
    <location>
        <begin position="1061"/>
        <end position="1081"/>
    </location>
</feature>
<evidence type="ECO:0000313" key="8">
    <source>
        <dbReference type="Proteomes" id="UP000256970"/>
    </source>
</evidence>